<organism evidence="2 3">
    <name type="scientific">Legionella cardiaca</name>
    <dbReference type="NCBI Taxonomy" id="1071983"/>
    <lineage>
        <taxon>Bacteria</taxon>
        <taxon>Pseudomonadati</taxon>
        <taxon>Pseudomonadota</taxon>
        <taxon>Gammaproteobacteria</taxon>
        <taxon>Legionellales</taxon>
        <taxon>Legionellaceae</taxon>
        <taxon>Legionella</taxon>
    </lineage>
</organism>
<feature type="signal peptide" evidence="1">
    <location>
        <begin position="1"/>
        <end position="27"/>
    </location>
</feature>
<evidence type="ECO:0000313" key="2">
    <source>
        <dbReference type="EMBL" id="WED43397.1"/>
    </source>
</evidence>
<keyword evidence="3" id="KW-1185">Reference proteome</keyword>
<feature type="chain" id="PRO_5046959265" description="Secreted protein" evidence="1">
    <location>
        <begin position="28"/>
        <end position="294"/>
    </location>
</feature>
<reference evidence="2 3" key="1">
    <citation type="submission" date="2023-02" db="EMBL/GenBank/DDBJ databases">
        <title>Genome Sequence of L. cardiaca H63T.</title>
        <authorList>
            <person name="Lopez A.E."/>
            <person name="Cianciotto N.P."/>
        </authorList>
    </citation>
    <scope>NUCLEOTIDE SEQUENCE [LARGE SCALE GENOMIC DNA]</scope>
    <source>
        <strain evidence="2 3">H63</strain>
    </source>
</reference>
<keyword evidence="1" id="KW-0732">Signal</keyword>
<accession>A0ABY8ARU6</accession>
<sequence length="294" mass="33363">MKKLSRIFKKKPLLIFPLLTMAYQSFAANIHSEHQHHHQHHVKSVSLKKLPTVHLTIEKIIDRNGKKVVFFKLIESATNKLVRLSDLQEIHTQKIHLLVIDDSLSDYSHVHPQATQEPGVYQFEWQPARKNATYRAWADLVPLKTNTQEYIITDLITPKSANITHKINNQPFYESVVDGYHFKLSFDKATLEVGQPAMGKIIVTNAKGQPIHFLQPIMGAFAHIVGFNDDLKTVVHLHPMGKEPTKATDQGGPELLFHLEPEKAGFTKIFAQVKIHGKELFAPFGVIIEKTTQG</sequence>
<evidence type="ECO:0000313" key="3">
    <source>
        <dbReference type="Proteomes" id="UP001222087"/>
    </source>
</evidence>
<dbReference type="Proteomes" id="UP001222087">
    <property type="component" value="Chromosome"/>
</dbReference>
<protein>
    <recommendedName>
        <fullName evidence="4">Secreted protein</fullName>
    </recommendedName>
</protein>
<proteinExistence type="predicted"/>
<dbReference type="EMBL" id="CP119078">
    <property type="protein sequence ID" value="WED43397.1"/>
    <property type="molecule type" value="Genomic_DNA"/>
</dbReference>
<evidence type="ECO:0008006" key="4">
    <source>
        <dbReference type="Google" id="ProtNLM"/>
    </source>
</evidence>
<name>A0ABY8ARU6_9GAMM</name>
<evidence type="ECO:0000256" key="1">
    <source>
        <dbReference type="SAM" id="SignalP"/>
    </source>
</evidence>
<gene>
    <name evidence="2" type="ORF">PXX05_01085</name>
</gene>